<dbReference type="InterPro" id="IPR013785">
    <property type="entry name" value="Aldolase_TIM"/>
</dbReference>
<name>A0ABN8LRE8_9CNID</name>
<evidence type="ECO:0000313" key="5">
    <source>
        <dbReference type="Proteomes" id="UP001159427"/>
    </source>
</evidence>
<dbReference type="Proteomes" id="UP001159427">
    <property type="component" value="Unassembled WGS sequence"/>
</dbReference>
<protein>
    <recommendedName>
        <fullName evidence="3">Hyaluronidase</fullName>
        <ecNumber evidence="3">3.2.1.35</ecNumber>
    </recommendedName>
</protein>
<dbReference type="Pfam" id="PF01630">
    <property type="entry name" value="Glyco_hydro_56"/>
    <property type="match status" value="1"/>
</dbReference>
<proteinExistence type="inferred from homology"/>
<dbReference type="Gene3D" id="3.20.20.70">
    <property type="entry name" value="Aldolase class I"/>
    <property type="match status" value="1"/>
</dbReference>
<sequence length="112" mass="12596">MSTILQSAEQGTAGVVIWGVHHSEATKTDCIEIKNYIDNFLGPLVKSITAIAQNCGQEFCNLHGRCKFQLNPDLYLKASSLEVNLDFLSDQWKFLSCRCYSGWSGEDCRHHL</sequence>
<organism evidence="4 5">
    <name type="scientific">Porites evermanni</name>
    <dbReference type="NCBI Taxonomy" id="104178"/>
    <lineage>
        <taxon>Eukaryota</taxon>
        <taxon>Metazoa</taxon>
        <taxon>Cnidaria</taxon>
        <taxon>Anthozoa</taxon>
        <taxon>Hexacorallia</taxon>
        <taxon>Scleractinia</taxon>
        <taxon>Fungiina</taxon>
        <taxon>Poritidae</taxon>
        <taxon>Porites</taxon>
    </lineage>
</organism>
<gene>
    <name evidence="4" type="ORF">PEVE_00043921</name>
</gene>
<dbReference type="PANTHER" id="PTHR11769">
    <property type="entry name" value="HYALURONIDASE"/>
    <property type="match status" value="1"/>
</dbReference>
<reference evidence="4 5" key="1">
    <citation type="submission" date="2022-05" db="EMBL/GenBank/DDBJ databases">
        <authorList>
            <consortium name="Genoscope - CEA"/>
            <person name="William W."/>
        </authorList>
    </citation>
    <scope>NUCLEOTIDE SEQUENCE [LARGE SCALE GENOMIC DNA]</scope>
</reference>
<accession>A0ABN8LRE8</accession>
<keyword evidence="3" id="KW-0378">Hydrolase</keyword>
<keyword evidence="5" id="KW-1185">Reference proteome</keyword>
<keyword evidence="3" id="KW-0326">Glycosidase</keyword>
<comment type="caution">
    <text evidence="4">The sequence shown here is derived from an EMBL/GenBank/DDBJ whole genome shotgun (WGS) entry which is preliminary data.</text>
</comment>
<evidence type="ECO:0000256" key="3">
    <source>
        <dbReference type="RuleBase" id="RU610713"/>
    </source>
</evidence>
<dbReference type="EC" id="3.2.1.35" evidence="3"/>
<dbReference type="SUPFAM" id="SSF51445">
    <property type="entry name" value="(Trans)glycosidases"/>
    <property type="match status" value="1"/>
</dbReference>
<evidence type="ECO:0000313" key="4">
    <source>
        <dbReference type="EMBL" id="CAH3018596.1"/>
    </source>
</evidence>
<dbReference type="EMBL" id="CALNXI010000091">
    <property type="protein sequence ID" value="CAH3018596.1"/>
    <property type="molecule type" value="Genomic_DNA"/>
</dbReference>
<dbReference type="InterPro" id="IPR018155">
    <property type="entry name" value="Hyaluronidase"/>
</dbReference>
<keyword evidence="2" id="KW-1015">Disulfide bond</keyword>
<evidence type="ECO:0000256" key="2">
    <source>
        <dbReference type="ARBA" id="ARBA00023157"/>
    </source>
</evidence>
<comment type="catalytic activity">
    <reaction evidence="3">
        <text>Random hydrolysis of (1-&gt;4)-linkages between N-acetyl-beta-D-glucosamine and D-glucuronate residues in hyaluronate.</text>
        <dbReference type="EC" id="3.2.1.35"/>
    </reaction>
</comment>
<evidence type="ECO:0000256" key="1">
    <source>
        <dbReference type="ARBA" id="ARBA00008871"/>
    </source>
</evidence>
<comment type="similarity">
    <text evidence="1 3">Belongs to the glycosyl hydrolase 56 family.</text>
</comment>
<dbReference type="InterPro" id="IPR017853">
    <property type="entry name" value="GH"/>
</dbReference>
<dbReference type="PANTHER" id="PTHR11769:SF35">
    <property type="entry name" value="HYALURONIDASE"/>
    <property type="match status" value="1"/>
</dbReference>